<organism evidence="1 2">
    <name type="scientific">Metarhizium rileyi (strain RCEF 4871)</name>
    <name type="common">Nomuraea rileyi</name>
    <dbReference type="NCBI Taxonomy" id="1649241"/>
    <lineage>
        <taxon>Eukaryota</taxon>
        <taxon>Fungi</taxon>
        <taxon>Dikarya</taxon>
        <taxon>Ascomycota</taxon>
        <taxon>Pezizomycotina</taxon>
        <taxon>Sordariomycetes</taxon>
        <taxon>Hypocreomycetidae</taxon>
        <taxon>Hypocreales</taxon>
        <taxon>Clavicipitaceae</taxon>
        <taxon>Metarhizium</taxon>
    </lineage>
</organism>
<gene>
    <name evidence="1" type="ORF">ED733_000167</name>
</gene>
<name>A0A5C6FY26_METRR</name>
<evidence type="ECO:0000313" key="1">
    <source>
        <dbReference type="EMBL" id="TWU70402.1"/>
    </source>
</evidence>
<dbReference type="Proteomes" id="UP000317257">
    <property type="component" value="Unassembled WGS sequence"/>
</dbReference>
<dbReference type="EMBL" id="SBHS01000114">
    <property type="protein sequence ID" value="TWU70402.1"/>
    <property type="molecule type" value="Genomic_DNA"/>
</dbReference>
<proteinExistence type="predicted"/>
<evidence type="ECO:0000313" key="2">
    <source>
        <dbReference type="Proteomes" id="UP000317257"/>
    </source>
</evidence>
<dbReference type="AlphaFoldDB" id="A0A5C6FY26"/>
<reference evidence="2" key="1">
    <citation type="submission" date="2018-12" db="EMBL/GenBank/DDBJ databases">
        <title>The complete genome of Metarhizium rileyi, a key fungal pathogen of Lepidoptera.</title>
        <authorList>
            <person name="Binneck E."/>
            <person name="Lastra C.C.L."/>
            <person name="Sosa-Gomez D.R."/>
        </authorList>
    </citation>
    <scope>NUCLEOTIDE SEQUENCE [LARGE SCALE GENOMIC DNA]</scope>
    <source>
        <strain evidence="2">Cep018-CH2</strain>
    </source>
</reference>
<sequence length="98" mass="11159">MDFDSRFGDKITHCELAIAHTFKDKILCVEALNAAADTAACYYGDDRSIRRKLPKNNRLAVYGDRVAEAALCRRWYTEGYESGAIQSPPKTMVPEHWF</sequence>
<comment type="caution">
    <text evidence="1">The sequence shown here is derived from an EMBL/GenBank/DDBJ whole genome shotgun (WGS) entry which is preliminary data.</text>
</comment>
<accession>A0A5C6FY26</accession>
<protein>
    <submittedName>
        <fullName evidence="1">Uncharacterized protein</fullName>
    </submittedName>
</protein>